<dbReference type="Pfam" id="PF00135">
    <property type="entry name" value="COesterase"/>
    <property type="match status" value="1"/>
</dbReference>
<keyword evidence="2 3" id="KW-0378">Hydrolase</keyword>
<evidence type="ECO:0000256" key="2">
    <source>
        <dbReference type="ARBA" id="ARBA00022801"/>
    </source>
</evidence>
<sequence>MFCYLPPAFGASVVSAPAWADPVVKTESGLVEGVDTRGTTSIRIFRGVPYAAAPVGPLRWREPNPTKPWSGTLKAKAFAPRCMQQPLYSDMQFRSPSPSEDCLYLNIWTPAKISQAATGLLPVLIYFHGGGFVAGDGSEKRYDGAALAARGIVVVTVNYRLGMFGFFAHPDLTAESPHHASGNYGLLDQVAALKWVKRNIVAFGGDHKKITIGGESAGSMAVSALMASQLSRDIIAGAIGESGAMMQKWTPPGRIDIEQKAVVFSKGIGAPTLSALRAMSADKLLEAQGKSESMSFDPIIDGYFLTEAPSITFAGGKAAHVPLLVGSNSQEAPGTAVFGDGTATVASYRAGLSRTLGDKADHFFRLYPAAGDADVLPAATELASDDYLGLPTWKWFDLHRRTGAPTYYFRYTHVRPRFLLDPGSQPAWGAVHSAEIEYALGNLNVNPIYAWTDADRTVSGMMSGYWANFVRFGNPNGPGLPQWPRATLDQTRIRRQVIDLKTRSVPFTQQERYVTADPILFMH</sequence>
<feature type="domain" description="Carboxylesterase type B" evidence="4">
    <location>
        <begin position="21"/>
        <end position="492"/>
    </location>
</feature>
<dbReference type="EC" id="3.1.1.-" evidence="3"/>
<reference evidence="5 6" key="1">
    <citation type="journal article" date="2019" name="Environ. Microbiol.">
        <title>Species interactions and distinct microbial communities in high Arctic permafrost affected cryosols are associated with the CH4 and CO2 gas fluxes.</title>
        <authorList>
            <person name="Altshuler I."/>
            <person name="Hamel J."/>
            <person name="Turney S."/>
            <person name="Magnuson E."/>
            <person name="Levesque R."/>
            <person name="Greer C."/>
            <person name="Whyte L.G."/>
        </authorList>
    </citation>
    <scope>NUCLEOTIDE SEQUENCE [LARGE SCALE GENOMIC DNA]</scope>
    <source>
        <strain evidence="5 6">E6.1</strain>
    </source>
</reference>
<dbReference type="OrthoDB" id="9775851at2"/>
<proteinExistence type="inferred from homology"/>
<dbReference type="Gene3D" id="3.40.50.1820">
    <property type="entry name" value="alpha/beta hydrolase"/>
    <property type="match status" value="1"/>
</dbReference>
<gene>
    <name evidence="5" type="ORF">EAH76_23290</name>
</gene>
<dbReference type="EMBL" id="RCZC01000013">
    <property type="protein sequence ID" value="TPG46574.1"/>
    <property type="molecule type" value="Genomic_DNA"/>
</dbReference>
<evidence type="ECO:0000313" key="6">
    <source>
        <dbReference type="Proteomes" id="UP000319931"/>
    </source>
</evidence>
<name>A0A502FB75_9SPHN</name>
<dbReference type="Proteomes" id="UP000319931">
    <property type="component" value="Unassembled WGS sequence"/>
</dbReference>
<evidence type="ECO:0000256" key="3">
    <source>
        <dbReference type="RuleBase" id="RU361235"/>
    </source>
</evidence>
<evidence type="ECO:0000313" key="5">
    <source>
        <dbReference type="EMBL" id="TPG46574.1"/>
    </source>
</evidence>
<comment type="similarity">
    <text evidence="1 3">Belongs to the type-B carboxylesterase/lipase family.</text>
</comment>
<dbReference type="InterPro" id="IPR019819">
    <property type="entry name" value="Carboxylesterase_B_CS"/>
</dbReference>
<evidence type="ECO:0000256" key="1">
    <source>
        <dbReference type="ARBA" id="ARBA00005964"/>
    </source>
</evidence>
<organism evidence="5 6">
    <name type="scientific">Sphingomonas glacialis</name>
    <dbReference type="NCBI Taxonomy" id="658225"/>
    <lineage>
        <taxon>Bacteria</taxon>
        <taxon>Pseudomonadati</taxon>
        <taxon>Pseudomonadota</taxon>
        <taxon>Alphaproteobacteria</taxon>
        <taxon>Sphingomonadales</taxon>
        <taxon>Sphingomonadaceae</taxon>
        <taxon>Sphingomonas</taxon>
    </lineage>
</organism>
<accession>A0A502FB75</accession>
<dbReference type="InterPro" id="IPR050654">
    <property type="entry name" value="AChE-related_enzymes"/>
</dbReference>
<dbReference type="InterPro" id="IPR029058">
    <property type="entry name" value="AB_hydrolase_fold"/>
</dbReference>
<dbReference type="SUPFAM" id="SSF53474">
    <property type="entry name" value="alpha/beta-Hydrolases"/>
    <property type="match status" value="1"/>
</dbReference>
<keyword evidence="6" id="KW-1185">Reference proteome</keyword>
<dbReference type="PANTHER" id="PTHR43918">
    <property type="entry name" value="ACETYLCHOLINESTERASE"/>
    <property type="match status" value="1"/>
</dbReference>
<dbReference type="PANTHER" id="PTHR43918:SF4">
    <property type="entry name" value="CARBOXYLIC ESTER HYDROLASE"/>
    <property type="match status" value="1"/>
</dbReference>
<evidence type="ECO:0000259" key="4">
    <source>
        <dbReference type="Pfam" id="PF00135"/>
    </source>
</evidence>
<comment type="caution">
    <text evidence="5">The sequence shown here is derived from an EMBL/GenBank/DDBJ whole genome shotgun (WGS) entry which is preliminary data.</text>
</comment>
<dbReference type="InterPro" id="IPR019826">
    <property type="entry name" value="Carboxylesterase_B_AS"/>
</dbReference>
<protein>
    <recommendedName>
        <fullName evidence="3">Carboxylic ester hydrolase</fullName>
        <ecNumber evidence="3">3.1.1.-</ecNumber>
    </recommendedName>
</protein>
<dbReference type="GO" id="GO:0052689">
    <property type="term" value="F:carboxylic ester hydrolase activity"/>
    <property type="evidence" value="ECO:0007669"/>
    <property type="project" value="TreeGrafter"/>
</dbReference>
<dbReference type="InterPro" id="IPR002018">
    <property type="entry name" value="CarbesteraseB"/>
</dbReference>
<dbReference type="PROSITE" id="PS00941">
    <property type="entry name" value="CARBOXYLESTERASE_B_2"/>
    <property type="match status" value="1"/>
</dbReference>
<dbReference type="AlphaFoldDB" id="A0A502FB75"/>
<dbReference type="PROSITE" id="PS00122">
    <property type="entry name" value="CARBOXYLESTERASE_B_1"/>
    <property type="match status" value="1"/>
</dbReference>